<dbReference type="GO" id="GO:0016020">
    <property type="term" value="C:membrane"/>
    <property type="evidence" value="ECO:0007669"/>
    <property type="project" value="InterPro"/>
</dbReference>
<dbReference type="InterPro" id="IPR005467">
    <property type="entry name" value="His_kinase_dom"/>
</dbReference>
<evidence type="ECO:0000256" key="8">
    <source>
        <dbReference type="SAM" id="Phobius"/>
    </source>
</evidence>
<evidence type="ECO:0000259" key="9">
    <source>
        <dbReference type="PROSITE" id="PS50109"/>
    </source>
</evidence>
<dbReference type="SUPFAM" id="SSF158472">
    <property type="entry name" value="HAMP domain-like"/>
    <property type="match status" value="1"/>
</dbReference>
<evidence type="ECO:0000256" key="5">
    <source>
        <dbReference type="ARBA" id="ARBA00022777"/>
    </source>
</evidence>
<dbReference type="PRINTS" id="PR00344">
    <property type="entry name" value="BCTRLSENSOR"/>
</dbReference>
<dbReference type="Pfam" id="PF00512">
    <property type="entry name" value="HisKA"/>
    <property type="match status" value="1"/>
</dbReference>
<keyword evidence="3" id="KW-0597">Phosphoprotein</keyword>
<name>K1SZT9_9ZZZZ</name>
<dbReference type="PROSITE" id="PS50109">
    <property type="entry name" value="HIS_KIN"/>
    <property type="match status" value="1"/>
</dbReference>
<feature type="domain" description="Histidine kinase" evidence="9">
    <location>
        <begin position="255"/>
        <end position="471"/>
    </location>
</feature>
<dbReference type="SMART" id="SM00388">
    <property type="entry name" value="HisKA"/>
    <property type="match status" value="1"/>
</dbReference>
<evidence type="ECO:0000256" key="2">
    <source>
        <dbReference type="ARBA" id="ARBA00012438"/>
    </source>
</evidence>
<dbReference type="Pfam" id="PF02518">
    <property type="entry name" value="HATPase_c"/>
    <property type="match status" value="1"/>
</dbReference>
<dbReference type="AlphaFoldDB" id="K1SZT9"/>
<dbReference type="EC" id="2.7.13.3" evidence="2"/>
<evidence type="ECO:0000256" key="1">
    <source>
        <dbReference type="ARBA" id="ARBA00000085"/>
    </source>
</evidence>
<feature type="domain" description="HAMP" evidence="10">
    <location>
        <begin position="195"/>
        <end position="247"/>
    </location>
</feature>
<dbReference type="PANTHER" id="PTHR43547:SF2">
    <property type="entry name" value="HYBRID SIGNAL TRANSDUCTION HISTIDINE KINASE C"/>
    <property type="match status" value="1"/>
</dbReference>
<comment type="catalytic activity">
    <reaction evidence="1">
        <text>ATP + protein L-histidine = ADP + protein N-phospho-L-histidine.</text>
        <dbReference type="EC" id="2.7.13.3"/>
    </reaction>
</comment>
<dbReference type="FunFam" id="1.10.287.130:FF:000001">
    <property type="entry name" value="Two-component sensor histidine kinase"/>
    <property type="match status" value="1"/>
</dbReference>
<dbReference type="InterPro" id="IPR036097">
    <property type="entry name" value="HisK_dim/P_sf"/>
</dbReference>
<dbReference type="InterPro" id="IPR003594">
    <property type="entry name" value="HATPase_dom"/>
</dbReference>
<protein>
    <recommendedName>
        <fullName evidence="2">histidine kinase</fullName>
        <ecNumber evidence="2">2.7.13.3</ecNumber>
    </recommendedName>
</protein>
<dbReference type="Pfam" id="PF00672">
    <property type="entry name" value="HAMP"/>
    <property type="match status" value="1"/>
</dbReference>
<evidence type="ECO:0000256" key="3">
    <source>
        <dbReference type="ARBA" id="ARBA00022553"/>
    </source>
</evidence>
<keyword evidence="6" id="KW-0902">Two-component regulatory system</keyword>
<dbReference type="InterPro" id="IPR036890">
    <property type="entry name" value="HATPase_C_sf"/>
</dbReference>
<dbReference type="GO" id="GO:0000155">
    <property type="term" value="F:phosphorelay sensor kinase activity"/>
    <property type="evidence" value="ECO:0007669"/>
    <property type="project" value="InterPro"/>
</dbReference>
<dbReference type="SUPFAM" id="SSF47384">
    <property type="entry name" value="Homodimeric domain of signal transducing histidine kinase"/>
    <property type="match status" value="1"/>
</dbReference>
<dbReference type="SMART" id="SM00304">
    <property type="entry name" value="HAMP"/>
    <property type="match status" value="1"/>
</dbReference>
<dbReference type="EMBL" id="AJWY01011418">
    <property type="protein sequence ID" value="EKC52811.1"/>
    <property type="molecule type" value="Genomic_DNA"/>
</dbReference>
<evidence type="ECO:0000259" key="10">
    <source>
        <dbReference type="PROSITE" id="PS50885"/>
    </source>
</evidence>
<keyword evidence="8" id="KW-1133">Transmembrane helix</keyword>
<evidence type="ECO:0000313" key="11">
    <source>
        <dbReference type="EMBL" id="EKC52811.1"/>
    </source>
</evidence>
<dbReference type="Gene3D" id="1.10.287.130">
    <property type="match status" value="1"/>
</dbReference>
<dbReference type="PANTHER" id="PTHR43547">
    <property type="entry name" value="TWO-COMPONENT HISTIDINE KINASE"/>
    <property type="match status" value="1"/>
</dbReference>
<dbReference type="SMART" id="SM00387">
    <property type="entry name" value="HATPase_c"/>
    <property type="match status" value="1"/>
</dbReference>
<dbReference type="CDD" id="cd06225">
    <property type="entry name" value="HAMP"/>
    <property type="match status" value="1"/>
</dbReference>
<keyword evidence="4" id="KW-0808">Transferase</keyword>
<evidence type="ECO:0000256" key="7">
    <source>
        <dbReference type="ARBA" id="ARBA00023136"/>
    </source>
</evidence>
<dbReference type="Gene3D" id="3.30.565.10">
    <property type="entry name" value="Histidine kinase-like ATPase, C-terminal domain"/>
    <property type="match status" value="1"/>
</dbReference>
<dbReference type="InterPro" id="IPR003660">
    <property type="entry name" value="HAMP_dom"/>
</dbReference>
<proteinExistence type="predicted"/>
<gene>
    <name evidence="11" type="ORF">LEA_16700</name>
</gene>
<keyword evidence="7 8" id="KW-0472">Membrane</keyword>
<sequence length="476" mass="52313">MVLICFLLLGVTLGVFLSNYWSSQKEQLLSSNAKNIANTTSSVLSSRIQTDASGSIAMICSNLSMISDAISADIYITDTSGNIILCKDVITQNYSISNNGRCSLHGGYTIPQEVIDEAKKGDYFAKTTLNGVYMKKQLVAAEPVKVGEETAAVVFAVAPMTAGFTNYAMNILKMFIFACLMAFSVGFIAVYFLTASLIKPLHDMSEATKAYAEGDFGPRVKVKGDDELAELVRAFNKMASDLSLLESSRRSFVANVSHELKTPMTTIGGFIDGILDGTIPESQQKHYLSIVSDETKRLSRLVTAMLNMSKIEAGELKLNPKAFDISAEIFNVLLSFEQIIERKHIEISGLDRLHSVTVTADEDMIHQVIYNLVDNAVKFTENGTISVFADDDENATLIKVVNTGAGISSEEREKIFERFYKVDKSRSYDVKGAGLGLYICKTIVEMHGGSIGCNSEEGKYTEFWFTIPKYLPPKQL</sequence>
<accession>K1SZT9</accession>
<dbReference type="InterPro" id="IPR003661">
    <property type="entry name" value="HisK_dim/P_dom"/>
</dbReference>
<evidence type="ECO:0000256" key="4">
    <source>
        <dbReference type="ARBA" id="ARBA00022679"/>
    </source>
</evidence>
<dbReference type="CDD" id="cd00082">
    <property type="entry name" value="HisKA"/>
    <property type="match status" value="1"/>
</dbReference>
<reference evidence="11" key="1">
    <citation type="journal article" date="2013" name="Environ. Microbiol.">
        <title>Microbiota from the distal guts of lean and obese adolescents exhibit partial functional redundancy besides clear differences in community structure.</title>
        <authorList>
            <person name="Ferrer M."/>
            <person name="Ruiz A."/>
            <person name="Lanza F."/>
            <person name="Haange S.B."/>
            <person name="Oberbach A."/>
            <person name="Till H."/>
            <person name="Bargiela R."/>
            <person name="Campoy C."/>
            <person name="Segura M.T."/>
            <person name="Richter M."/>
            <person name="von Bergen M."/>
            <person name="Seifert J."/>
            <person name="Suarez A."/>
        </authorList>
    </citation>
    <scope>NUCLEOTIDE SEQUENCE</scope>
</reference>
<dbReference type="Gene3D" id="6.10.340.10">
    <property type="match status" value="1"/>
</dbReference>
<dbReference type="SUPFAM" id="SSF55874">
    <property type="entry name" value="ATPase domain of HSP90 chaperone/DNA topoisomerase II/histidine kinase"/>
    <property type="match status" value="1"/>
</dbReference>
<dbReference type="PROSITE" id="PS50885">
    <property type="entry name" value="HAMP"/>
    <property type="match status" value="1"/>
</dbReference>
<keyword evidence="8" id="KW-0812">Transmembrane</keyword>
<comment type="caution">
    <text evidence="11">The sequence shown here is derived from an EMBL/GenBank/DDBJ whole genome shotgun (WGS) entry which is preliminary data.</text>
</comment>
<dbReference type="InterPro" id="IPR004358">
    <property type="entry name" value="Sig_transdc_His_kin-like_C"/>
</dbReference>
<feature type="transmembrane region" description="Helical" evidence="8">
    <location>
        <begin position="174"/>
        <end position="194"/>
    </location>
</feature>
<dbReference type="FunFam" id="3.30.565.10:FF:000006">
    <property type="entry name" value="Sensor histidine kinase WalK"/>
    <property type="match status" value="1"/>
</dbReference>
<organism evidence="11">
    <name type="scientific">human gut metagenome</name>
    <dbReference type="NCBI Taxonomy" id="408170"/>
    <lineage>
        <taxon>unclassified sequences</taxon>
        <taxon>metagenomes</taxon>
        <taxon>organismal metagenomes</taxon>
    </lineage>
</organism>
<keyword evidence="5 11" id="KW-0418">Kinase</keyword>
<evidence type="ECO:0000256" key="6">
    <source>
        <dbReference type="ARBA" id="ARBA00023012"/>
    </source>
</evidence>